<dbReference type="InterPro" id="IPR003838">
    <property type="entry name" value="ABC3_permease_C"/>
</dbReference>
<evidence type="ECO:0000313" key="10">
    <source>
        <dbReference type="Proteomes" id="UP001143480"/>
    </source>
</evidence>
<feature type="transmembrane region" description="Helical" evidence="7">
    <location>
        <begin position="684"/>
        <end position="713"/>
    </location>
</feature>
<feature type="transmembrane region" description="Helical" evidence="7">
    <location>
        <begin position="331"/>
        <end position="352"/>
    </location>
</feature>
<dbReference type="PANTHER" id="PTHR30572">
    <property type="entry name" value="MEMBRANE COMPONENT OF TRANSPORTER-RELATED"/>
    <property type="match status" value="1"/>
</dbReference>
<evidence type="ECO:0000259" key="8">
    <source>
        <dbReference type="Pfam" id="PF02687"/>
    </source>
</evidence>
<organism evidence="9 10">
    <name type="scientific">Dactylosporangium matsuzakiense</name>
    <dbReference type="NCBI Taxonomy" id="53360"/>
    <lineage>
        <taxon>Bacteria</taxon>
        <taxon>Bacillati</taxon>
        <taxon>Actinomycetota</taxon>
        <taxon>Actinomycetes</taxon>
        <taxon>Micromonosporales</taxon>
        <taxon>Micromonosporaceae</taxon>
        <taxon>Dactylosporangium</taxon>
    </lineage>
</organism>
<protein>
    <recommendedName>
        <fullName evidence="8">ABC3 transporter permease C-terminal domain-containing protein</fullName>
    </recommendedName>
</protein>
<dbReference type="RefSeq" id="WP_261963059.1">
    <property type="nucleotide sequence ID" value="NZ_BAAAXA010000003.1"/>
</dbReference>
<feature type="transmembrane region" description="Helical" evidence="7">
    <location>
        <begin position="240"/>
        <end position="265"/>
    </location>
</feature>
<name>A0A9W6KFA8_9ACTN</name>
<evidence type="ECO:0000256" key="4">
    <source>
        <dbReference type="ARBA" id="ARBA00022989"/>
    </source>
</evidence>
<dbReference type="PANTHER" id="PTHR30572:SF4">
    <property type="entry name" value="ABC TRANSPORTER PERMEASE YTRF"/>
    <property type="match status" value="1"/>
</dbReference>
<comment type="subcellular location">
    <subcellularLocation>
        <location evidence="1">Cell membrane</location>
        <topology evidence="1">Multi-pass membrane protein</topology>
    </subcellularLocation>
</comment>
<dbReference type="AlphaFoldDB" id="A0A9W6KFA8"/>
<accession>A0A9W6KFA8</accession>
<keyword evidence="10" id="KW-1185">Reference proteome</keyword>
<dbReference type="Pfam" id="PF02687">
    <property type="entry name" value="FtsX"/>
    <property type="match status" value="2"/>
</dbReference>
<feature type="domain" description="ABC3 transporter permease C-terminal" evidence="8">
    <location>
        <begin position="642"/>
        <end position="764"/>
    </location>
</feature>
<evidence type="ECO:0000256" key="7">
    <source>
        <dbReference type="SAM" id="Phobius"/>
    </source>
</evidence>
<dbReference type="InterPro" id="IPR050250">
    <property type="entry name" value="Macrolide_Exporter_MacB"/>
</dbReference>
<feature type="transmembrane region" description="Helical" evidence="7">
    <location>
        <begin position="641"/>
        <end position="663"/>
    </location>
</feature>
<dbReference type="EMBL" id="BSFP01000007">
    <property type="protein sequence ID" value="GLL00258.1"/>
    <property type="molecule type" value="Genomic_DNA"/>
</dbReference>
<evidence type="ECO:0000256" key="2">
    <source>
        <dbReference type="ARBA" id="ARBA00022475"/>
    </source>
</evidence>
<reference evidence="9" key="1">
    <citation type="journal article" date="2014" name="Int. J. Syst. Evol. Microbiol.">
        <title>Complete genome sequence of Corynebacterium casei LMG S-19264T (=DSM 44701T), isolated from a smear-ripened cheese.</title>
        <authorList>
            <consortium name="US DOE Joint Genome Institute (JGI-PGF)"/>
            <person name="Walter F."/>
            <person name="Albersmeier A."/>
            <person name="Kalinowski J."/>
            <person name="Ruckert C."/>
        </authorList>
    </citation>
    <scope>NUCLEOTIDE SEQUENCE</scope>
    <source>
        <strain evidence="9">VKM Ac-1321</strain>
    </source>
</reference>
<comment type="caution">
    <text evidence="9">The sequence shown here is derived from an EMBL/GenBank/DDBJ whole genome shotgun (WGS) entry which is preliminary data.</text>
</comment>
<dbReference type="GO" id="GO:0005886">
    <property type="term" value="C:plasma membrane"/>
    <property type="evidence" value="ECO:0007669"/>
    <property type="project" value="UniProtKB-SubCell"/>
</dbReference>
<feature type="transmembrane region" description="Helical" evidence="7">
    <location>
        <begin position="20"/>
        <end position="40"/>
    </location>
</feature>
<comment type="similarity">
    <text evidence="6">Belongs to the ABC-4 integral membrane protein family.</text>
</comment>
<keyword evidence="5 7" id="KW-0472">Membrane</keyword>
<feature type="transmembrane region" description="Helical" evidence="7">
    <location>
        <begin position="409"/>
        <end position="432"/>
    </location>
</feature>
<dbReference type="GO" id="GO:0022857">
    <property type="term" value="F:transmembrane transporter activity"/>
    <property type="evidence" value="ECO:0007669"/>
    <property type="project" value="TreeGrafter"/>
</dbReference>
<evidence type="ECO:0000256" key="1">
    <source>
        <dbReference type="ARBA" id="ARBA00004651"/>
    </source>
</evidence>
<keyword evidence="2" id="KW-1003">Cell membrane</keyword>
<proteinExistence type="inferred from homology"/>
<gene>
    <name evidence="9" type="ORF">GCM10017581_019980</name>
</gene>
<evidence type="ECO:0000256" key="6">
    <source>
        <dbReference type="ARBA" id="ARBA00038076"/>
    </source>
</evidence>
<sequence length="772" mass="78734">MRATWRAARAAVRRRRLQTLVIGLVVLFSTATIVVALGLLDASSAPFERSFAQQRGPHLVAQYDTVEPGTAAGAAATFPLTVLNVPADGGPVQASGPLTVVGRGDPGGVVDRVEVWGGRWATGPGEAVVNWSPPADRADAHFFSDGLIGRTVAAPGRPVLTIVGLAYSLSHTADVWVSPATMAGLGPTGSEVLYRFPGDPGAAAMRAHVAALPAEGLTGSRSYLALKAEVAAGPGTMVPFLVVFGVLGLVVAVLIVANVVSGAVISGFRHIGVLKAIGFTPRQVVLVYLVMVSVPSITGAIVGTALGTVAARPLLANAFQGLGFAGAVQTGAWVPLTGVLGVTVLVVLTALVPALRAHRLSAAEAMSAGSAPKPGRGLRVQRALAGTRLPRAVSLGLGLPFTRPGRTGLTLAAILLGVTTVTFAGGLATSVIRYGDAVDRADAVQVQVRPNNPDFGGAVSARSDPQVESLLRGLPGAVYVTAALDVQVSAAGHADPVVVSFLRGDATTIGYQQELTAGRWLSGPGEVVASSAALHDLGLAVGDRLSLAYDGRSAAFTIVGRTLDGGVGGTGLFADWGALERLAPGYRLVNHEVMYYVRIGPATSVEAYLASVRAADPGLNAWSAIAGLGNPYTVSVVTVSVVFSLMIGAVAALSVFNTVLLNVRERRRDLGMLKSIGMTPRQVVAMMVTSMAALGVLGGVAGIPIGMAAHRLILPMAGRAAGVDLPASLLHVWNPGALTLMALAGVGIAVLGALIPSRTAARLPIAEVLHNE</sequence>
<keyword evidence="3 7" id="KW-0812">Transmembrane</keyword>
<dbReference type="Proteomes" id="UP001143480">
    <property type="component" value="Unassembled WGS sequence"/>
</dbReference>
<feature type="transmembrane region" description="Helical" evidence="7">
    <location>
        <begin position="733"/>
        <end position="755"/>
    </location>
</feature>
<feature type="domain" description="ABC3 transporter permease C-terminal" evidence="8">
    <location>
        <begin position="243"/>
        <end position="360"/>
    </location>
</feature>
<evidence type="ECO:0000256" key="3">
    <source>
        <dbReference type="ARBA" id="ARBA00022692"/>
    </source>
</evidence>
<evidence type="ECO:0000313" key="9">
    <source>
        <dbReference type="EMBL" id="GLL00258.1"/>
    </source>
</evidence>
<reference evidence="9" key="2">
    <citation type="submission" date="2023-01" db="EMBL/GenBank/DDBJ databases">
        <authorList>
            <person name="Sun Q."/>
            <person name="Evtushenko L."/>
        </authorList>
    </citation>
    <scope>NUCLEOTIDE SEQUENCE</scope>
    <source>
        <strain evidence="9">VKM Ac-1321</strain>
    </source>
</reference>
<feature type="transmembrane region" description="Helical" evidence="7">
    <location>
        <begin position="286"/>
        <end position="311"/>
    </location>
</feature>
<keyword evidence="4 7" id="KW-1133">Transmembrane helix</keyword>
<evidence type="ECO:0000256" key="5">
    <source>
        <dbReference type="ARBA" id="ARBA00023136"/>
    </source>
</evidence>